<keyword evidence="5 8" id="KW-0378">Hydrolase</keyword>
<dbReference type="EMBL" id="QJNS01000020">
    <property type="protein sequence ID" value="RYO93118.1"/>
    <property type="molecule type" value="Genomic_DNA"/>
</dbReference>
<dbReference type="Gene3D" id="1.50.10.20">
    <property type="match status" value="1"/>
</dbReference>
<keyword evidence="9" id="KW-1133">Transmembrane helix</keyword>
<dbReference type="PIRSF" id="PIRSF016302">
    <property type="entry name" value="Man_a_manosd"/>
    <property type="match status" value="1"/>
</dbReference>
<protein>
    <recommendedName>
        <fullName evidence="3 8">Mannan endo-1,6-alpha-mannosidase</fullName>
        <ecNumber evidence="3 8">3.2.1.101</ecNumber>
    </recommendedName>
</protein>
<evidence type="ECO:0000313" key="11">
    <source>
        <dbReference type="EMBL" id="RYO93118.1"/>
    </source>
</evidence>
<evidence type="ECO:0000256" key="4">
    <source>
        <dbReference type="ARBA" id="ARBA00022729"/>
    </source>
</evidence>
<dbReference type="InterPro" id="IPR008928">
    <property type="entry name" value="6-hairpin_glycosidase_sf"/>
</dbReference>
<name>A0ABY0HGR4_9PEZI</name>
<sequence length="440" mass="49046">MLIPFALSSLITPALVLAALEVNIEDPESIKAAAKLVAADLMSFYEGELPGRVPGILPGPPPDGDYFWWQGGALWGTMLDYWHWTEDGTYNDIVYRALLHQVGDNRDFMHPNWTASLGNDDQAFWALSSMIAAEIGFQDPPEDEPQWLALTQAVWNEQASDERRDGTCGGGLRWQIYQNTGYNYKNRARLARYTDNATYARWAEETWDWLMDVGYIDDEWNVYDGGHVPKNCTDTNLEMYSYNAGILLLGAAYMYNYTRDQVWQERIDPFLDQTLERFFPDGIAYEPICEETRCSFDAITFKGFVHRWLASAAQVAPFMRERVARVLKTSAQAAVNQCVGGDNGRMCGFRWRSDEFDNFITAGNQMSVLAALSSVLALDAPIPLTNSTGGTSRGDPAAGHETPPIIEWSTITIGDKVGAGMLTAAVIIGGLGTMGWMGWD</sequence>
<evidence type="ECO:0000313" key="12">
    <source>
        <dbReference type="Proteomes" id="UP000294003"/>
    </source>
</evidence>
<accession>A0ABY0HGR4</accession>
<feature type="chain" id="PRO_5045620593" description="Mannan endo-1,6-alpha-mannosidase" evidence="10">
    <location>
        <begin position="19"/>
        <end position="440"/>
    </location>
</feature>
<dbReference type="SUPFAM" id="SSF48208">
    <property type="entry name" value="Six-hairpin glycosidases"/>
    <property type="match status" value="1"/>
</dbReference>
<dbReference type="EC" id="3.2.1.101" evidence="3 8"/>
<comment type="caution">
    <text evidence="11">The sequence shown here is derived from an EMBL/GenBank/DDBJ whole genome shotgun (WGS) entry which is preliminary data.</text>
</comment>
<evidence type="ECO:0000256" key="7">
    <source>
        <dbReference type="ARBA" id="ARBA00023295"/>
    </source>
</evidence>
<feature type="signal peptide" evidence="10">
    <location>
        <begin position="1"/>
        <end position="18"/>
    </location>
</feature>
<proteinExistence type="inferred from homology"/>
<evidence type="ECO:0000256" key="1">
    <source>
        <dbReference type="ARBA" id="ARBA00001452"/>
    </source>
</evidence>
<gene>
    <name evidence="11" type="ORF">DL762_001245</name>
</gene>
<evidence type="ECO:0000256" key="9">
    <source>
        <dbReference type="SAM" id="Phobius"/>
    </source>
</evidence>
<dbReference type="PANTHER" id="PTHR12145">
    <property type="entry name" value="MANNAN ENDO-1,6-ALPHA-MANNOSIDASE DCW1"/>
    <property type="match status" value="1"/>
</dbReference>
<evidence type="ECO:0000256" key="3">
    <source>
        <dbReference type="ARBA" id="ARBA00012350"/>
    </source>
</evidence>
<evidence type="ECO:0000256" key="8">
    <source>
        <dbReference type="PIRNR" id="PIRNR016302"/>
    </source>
</evidence>
<feature type="transmembrane region" description="Helical" evidence="9">
    <location>
        <begin position="417"/>
        <end position="439"/>
    </location>
</feature>
<evidence type="ECO:0000256" key="10">
    <source>
        <dbReference type="SAM" id="SignalP"/>
    </source>
</evidence>
<dbReference type="Pfam" id="PF03663">
    <property type="entry name" value="Glyco_hydro_76"/>
    <property type="match status" value="1"/>
</dbReference>
<evidence type="ECO:0000256" key="2">
    <source>
        <dbReference type="ARBA" id="ARBA00009699"/>
    </source>
</evidence>
<evidence type="ECO:0000256" key="5">
    <source>
        <dbReference type="ARBA" id="ARBA00022801"/>
    </source>
</evidence>
<reference evidence="11 12" key="1">
    <citation type="submission" date="2018-06" db="EMBL/GenBank/DDBJ databases">
        <title>Complete Genomes of Monosporascus.</title>
        <authorList>
            <person name="Robinson A.J."/>
            <person name="Natvig D.O."/>
        </authorList>
    </citation>
    <scope>NUCLEOTIDE SEQUENCE [LARGE SCALE GENOMIC DNA]</scope>
    <source>
        <strain evidence="11 12">CBS 609.92</strain>
    </source>
</reference>
<comment type="catalytic activity">
    <reaction evidence="1 8">
        <text>Random hydrolysis of (1-&gt;6)-alpha-D-mannosidic linkages in unbranched (1-&gt;6)-mannans.</text>
        <dbReference type="EC" id="3.2.1.101"/>
    </reaction>
</comment>
<keyword evidence="7 8" id="KW-0326">Glycosidase</keyword>
<dbReference type="PANTHER" id="PTHR12145:SF36">
    <property type="entry name" value="MANNAN ENDO-1,6-ALPHA-MANNOSIDASE DCW1"/>
    <property type="match status" value="1"/>
</dbReference>
<keyword evidence="4 10" id="KW-0732">Signal</keyword>
<dbReference type="Proteomes" id="UP000294003">
    <property type="component" value="Unassembled WGS sequence"/>
</dbReference>
<comment type="similarity">
    <text evidence="2 8">Belongs to the glycosyl hydrolase 76 family.</text>
</comment>
<organism evidence="11 12">
    <name type="scientific">Monosporascus cannonballus</name>
    <dbReference type="NCBI Taxonomy" id="155416"/>
    <lineage>
        <taxon>Eukaryota</taxon>
        <taxon>Fungi</taxon>
        <taxon>Dikarya</taxon>
        <taxon>Ascomycota</taxon>
        <taxon>Pezizomycotina</taxon>
        <taxon>Sordariomycetes</taxon>
        <taxon>Xylariomycetidae</taxon>
        <taxon>Xylariales</taxon>
        <taxon>Xylariales incertae sedis</taxon>
        <taxon>Monosporascus</taxon>
    </lineage>
</organism>
<dbReference type="InterPro" id="IPR005198">
    <property type="entry name" value="Glyco_hydro_76"/>
</dbReference>
<keyword evidence="9" id="KW-0812">Transmembrane</keyword>
<keyword evidence="12" id="KW-1185">Reference proteome</keyword>
<dbReference type="InterPro" id="IPR014480">
    <property type="entry name" value="Mannan-1_6-alpha_mannosidase"/>
</dbReference>
<evidence type="ECO:0000256" key="6">
    <source>
        <dbReference type="ARBA" id="ARBA00023180"/>
    </source>
</evidence>
<keyword evidence="6" id="KW-0325">Glycoprotein</keyword>
<keyword evidence="9" id="KW-0472">Membrane</keyword>